<keyword evidence="11" id="KW-0999">Mitochondrion inner membrane</keyword>
<keyword evidence="14" id="KW-0496">Mitochondrion</keyword>
<dbReference type="EMBL" id="CAJZBQ010000017">
    <property type="protein sequence ID" value="CAG9316925.1"/>
    <property type="molecule type" value="Genomic_DNA"/>
</dbReference>
<evidence type="ECO:0000256" key="3">
    <source>
        <dbReference type="ARBA" id="ARBA00005119"/>
    </source>
</evidence>
<dbReference type="PANTHER" id="PTHR13619:SF0">
    <property type="entry name" value="PHOSPHATIDATE CYTIDYLYLTRANSFERASE, MITOCHONDRIAL"/>
    <property type="match status" value="1"/>
</dbReference>
<dbReference type="Proteomes" id="UP001162131">
    <property type="component" value="Unassembled WGS sequence"/>
</dbReference>
<evidence type="ECO:0000313" key="19">
    <source>
        <dbReference type="EMBL" id="CAG9316925.1"/>
    </source>
</evidence>
<keyword evidence="12" id="KW-0460">Magnesium</keyword>
<accession>A0AAU9IMX0</accession>
<evidence type="ECO:0000313" key="20">
    <source>
        <dbReference type="Proteomes" id="UP001162131"/>
    </source>
</evidence>
<keyword evidence="17" id="KW-1208">Phospholipid metabolism</keyword>
<evidence type="ECO:0000256" key="8">
    <source>
        <dbReference type="ARBA" id="ARBA00022516"/>
    </source>
</evidence>
<dbReference type="PANTHER" id="PTHR13619">
    <property type="entry name" value="PHOSPHATIDATE CYTIDYLYLTRANSFERASE, MITOCHONDRIAL"/>
    <property type="match status" value="1"/>
</dbReference>
<keyword evidence="20" id="KW-1185">Reference proteome</keyword>
<gene>
    <name evidence="19" type="ORF">BSTOLATCC_MIC17556</name>
</gene>
<evidence type="ECO:0000256" key="6">
    <source>
        <dbReference type="ARBA" id="ARBA00012487"/>
    </source>
</evidence>
<comment type="cofactor">
    <cofactor evidence="1">
        <name>Mg(2+)</name>
        <dbReference type="ChEBI" id="CHEBI:18420"/>
    </cofactor>
</comment>
<evidence type="ECO:0000256" key="7">
    <source>
        <dbReference type="ARBA" id="ARBA00018337"/>
    </source>
</evidence>
<keyword evidence="10" id="KW-0548">Nucleotidyltransferase</keyword>
<evidence type="ECO:0000256" key="5">
    <source>
        <dbReference type="ARBA" id="ARBA00005458"/>
    </source>
</evidence>
<dbReference type="InterPro" id="IPR015222">
    <property type="entry name" value="Tam41"/>
</dbReference>
<evidence type="ECO:0000256" key="4">
    <source>
        <dbReference type="ARBA" id="ARBA00005189"/>
    </source>
</evidence>
<reference evidence="19" key="1">
    <citation type="submission" date="2021-09" db="EMBL/GenBank/DDBJ databases">
        <authorList>
            <consortium name="AG Swart"/>
            <person name="Singh M."/>
            <person name="Singh A."/>
            <person name="Seah K."/>
            <person name="Emmerich C."/>
        </authorList>
    </citation>
    <scope>NUCLEOTIDE SEQUENCE</scope>
    <source>
        <strain evidence="19">ATCC30299</strain>
    </source>
</reference>
<evidence type="ECO:0000256" key="18">
    <source>
        <dbReference type="ARBA" id="ARBA00029893"/>
    </source>
</evidence>
<dbReference type="EC" id="2.7.7.41" evidence="6"/>
<keyword evidence="16" id="KW-0594">Phospholipid biosynthesis</keyword>
<protein>
    <recommendedName>
        <fullName evidence="7">Phosphatidate cytidylyltransferase, mitochondrial</fullName>
        <ecNumber evidence="6">2.7.7.41</ecNumber>
    </recommendedName>
    <alternativeName>
        <fullName evidence="18">CDP-diacylglycerol synthase</fullName>
    </alternativeName>
</protein>
<proteinExistence type="inferred from homology"/>
<evidence type="ECO:0000256" key="11">
    <source>
        <dbReference type="ARBA" id="ARBA00022792"/>
    </source>
</evidence>
<keyword evidence="8" id="KW-0444">Lipid biosynthesis</keyword>
<keyword evidence="15" id="KW-0472">Membrane</keyword>
<comment type="pathway">
    <text evidence="3">Phospholipid metabolism; CDP-diacylglycerol biosynthesis; CDP-diacylglycerol from sn-glycerol 3-phosphate: step 3/3.</text>
</comment>
<evidence type="ECO:0000256" key="14">
    <source>
        <dbReference type="ARBA" id="ARBA00023128"/>
    </source>
</evidence>
<keyword evidence="13" id="KW-0443">Lipid metabolism</keyword>
<evidence type="ECO:0000256" key="16">
    <source>
        <dbReference type="ARBA" id="ARBA00023209"/>
    </source>
</evidence>
<sequence length="300" mass="34459">MAHITKFLNKLPPANHIIAYGSTILKKPGQGIDPNAQIDLIISVKDSLTWHKENMKENPSDYSQKALKSGAEYLISSVKKAAGIHYNPLIEFEGKKFKYGVCEIYDLCQDLRNWDTLYLAGRFQKPTLALVEDKSVIEAQTTNLKSALAFAVLTLPSLTTEDKLYEKITTISYKGDRRVEDPNKIRNIVEGNMKEFRTLYEKYIKDLGLSLENGVLERQWDIEKLIEKLPKWIQEENPHLVYLENETREEALFNSVSQKNAYYSSQQIKHAVRTTGLLKIIEYSWAKLMKAIKGRSNKNK</sequence>
<evidence type="ECO:0000256" key="15">
    <source>
        <dbReference type="ARBA" id="ARBA00023136"/>
    </source>
</evidence>
<dbReference type="GO" id="GO:0032049">
    <property type="term" value="P:cardiolipin biosynthetic process"/>
    <property type="evidence" value="ECO:0007669"/>
    <property type="project" value="InterPro"/>
</dbReference>
<comment type="pathway">
    <text evidence="4">Lipid metabolism.</text>
</comment>
<organism evidence="19 20">
    <name type="scientific">Blepharisma stoltei</name>
    <dbReference type="NCBI Taxonomy" id="1481888"/>
    <lineage>
        <taxon>Eukaryota</taxon>
        <taxon>Sar</taxon>
        <taxon>Alveolata</taxon>
        <taxon>Ciliophora</taxon>
        <taxon>Postciliodesmatophora</taxon>
        <taxon>Heterotrichea</taxon>
        <taxon>Heterotrichida</taxon>
        <taxon>Blepharismidae</taxon>
        <taxon>Blepharisma</taxon>
    </lineage>
</organism>
<dbReference type="AlphaFoldDB" id="A0AAU9IMX0"/>
<evidence type="ECO:0000256" key="10">
    <source>
        <dbReference type="ARBA" id="ARBA00022695"/>
    </source>
</evidence>
<evidence type="ECO:0000256" key="13">
    <source>
        <dbReference type="ARBA" id="ARBA00023098"/>
    </source>
</evidence>
<name>A0AAU9IMX0_9CILI</name>
<evidence type="ECO:0000256" key="9">
    <source>
        <dbReference type="ARBA" id="ARBA00022679"/>
    </source>
</evidence>
<dbReference type="GO" id="GO:0016024">
    <property type="term" value="P:CDP-diacylglycerol biosynthetic process"/>
    <property type="evidence" value="ECO:0007669"/>
    <property type="project" value="TreeGrafter"/>
</dbReference>
<evidence type="ECO:0000256" key="1">
    <source>
        <dbReference type="ARBA" id="ARBA00001946"/>
    </source>
</evidence>
<dbReference type="GO" id="GO:0005743">
    <property type="term" value="C:mitochondrial inner membrane"/>
    <property type="evidence" value="ECO:0007669"/>
    <property type="project" value="UniProtKB-SubCell"/>
</dbReference>
<evidence type="ECO:0000256" key="17">
    <source>
        <dbReference type="ARBA" id="ARBA00023264"/>
    </source>
</evidence>
<dbReference type="GO" id="GO:0004605">
    <property type="term" value="F:phosphatidate cytidylyltransferase activity"/>
    <property type="evidence" value="ECO:0007669"/>
    <property type="project" value="UniProtKB-EC"/>
</dbReference>
<comment type="caution">
    <text evidence="19">The sequence shown here is derived from an EMBL/GenBank/DDBJ whole genome shotgun (WGS) entry which is preliminary data.</text>
</comment>
<comment type="subcellular location">
    <subcellularLocation>
        <location evidence="2">Mitochondrion inner membrane</location>
        <topology evidence="2">Peripheral membrane protein</topology>
        <orientation evidence="2">Matrix side</orientation>
    </subcellularLocation>
</comment>
<keyword evidence="9" id="KW-0808">Transferase</keyword>
<evidence type="ECO:0000256" key="12">
    <source>
        <dbReference type="ARBA" id="ARBA00022842"/>
    </source>
</evidence>
<dbReference type="Pfam" id="PF09139">
    <property type="entry name" value="Tam41_Mmp37"/>
    <property type="match status" value="1"/>
</dbReference>
<comment type="similarity">
    <text evidence="5">Belongs to the TAM41 family.</text>
</comment>
<evidence type="ECO:0000256" key="2">
    <source>
        <dbReference type="ARBA" id="ARBA00004443"/>
    </source>
</evidence>